<organism evidence="10 11">
    <name type="scientific">Brevibacterium ammoniilyticum</name>
    <dbReference type="NCBI Taxonomy" id="1046555"/>
    <lineage>
        <taxon>Bacteria</taxon>
        <taxon>Bacillati</taxon>
        <taxon>Actinomycetota</taxon>
        <taxon>Actinomycetes</taxon>
        <taxon>Micrococcales</taxon>
        <taxon>Brevibacteriaceae</taxon>
        <taxon>Brevibacterium</taxon>
    </lineage>
</organism>
<keyword evidence="4 8" id="KW-0031">Aminopeptidase</keyword>
<dbReference type="InterPro" id="IPR000819">
    <property type="entry name" value="Peptidase_M17_C"/>
</dbReference>
<dbReference type="Proteomes" id="UP001498935">
    <property type="component" value="Unassembled WGS sequence"/>
</dbReference>
<dbReference type="HAMAP" id="MF_00181">
    <property type="entry name" value="Cytosol_peptidase_M17"/>
    <property type="match status" value="1"/>
</dbReference>
<accession>A0ABP9U2W0</accession>
<feature type="active site" evidence="8">
    <location>
        <position position="302"/>
    </location>
</feature>
<feature type="active site" evidence="8">
    <location>
        <position position="376"/>
    </location>
</feature>
<protein>
    <recommendedName>
        <fullName evidence="8">Probable cytosol aminopeptidase</fullName>
        <ecNumber evidence="8">3.4.11.1</ecNumber>
    </recommendedName>
    <alternativeName>
        <fullName evidence="8">Leucine aminopeptidase</fullName>
        <shortName evidence="8">LAP</shortName>
        <ecNumber evidence="8">3.4.11.10</ecNumber>
    </alternativeName>
    <alternativeName>
        <fullName evidence="8">Leucyl aminopeptidase</fullName>
    </alternativeName>
</protein>
<evidence type="ECO:0000313" key="10">
    <source>
        <dbReference type="EMBL" id="GAA5339961.1"/>
    </source>
</evidence>
<comment type="catalytic activity">
    <reaction evidence="1 8">
        <text>Release of an N-terminal amino acid, Xaa-|-Yaa-, in which Xaa is preferably Leu, but may be other amino acids including Pro although not Arg or Lys, and Yaa may be Pro. Amino acid amides and methyl esters are also readily hydrolyzed, but rates on arylamides are exceedingly low.</text>
        <dbReference type="EC" id="3.4.11.1"/>
    </reaction>
</comment>
<gene>
    <name evidence="8" type="primary">pepA</name>
    <name evidence="10" type="ORF">KACC15558_10010</name>
</gene>
<evidence type="ECO:0000313" key="11">
    <source>
        <dbReference type="Proteomes" id="UP001498935"/>
    </source>
</evidence>
<evidence type="ECO:0000256" key="8">
    <source>
        <dbReference type="HAMAP-Rule" id="MF_00181"/>
    </source>
</evidence>
<comment type="cofactor">
    <cofactor evidence="8">
        <name>Mn(2+)</name>
        <dbReference type="ChEBI" id="CHEBI:29035"/>
    </cofactor>
    <text evidence="8">Binds 2 manganese ions per subunit.</text>
</comment>
<dbReference type="GO" id="GO:0004177">
    <property type="term" value="F:aminopeptidase activity"/>
    <property type="evidence" value="ECO:0007669"/>
    <property type="project" value="UniProtKB-KW"/>
</dbReference>
<feature type="binding site" evidence="8">
    <location>
        <position position="295"/>
    </location>
    <ligand>
        <name>Mn(2+)</name>
        <dbReference type="ChEBI" id="CHEBI:29035"/>
        <label>2</label>
    </ligand>
</feature>
<feature type="binding site" evidence="8">
    <location>
        <position position="374"/>
    </location>
    <ligand>
        <name>Mn(2+)</name>
        <dbReference type="ChEBI" id="CHEBI:29035"/>
        <label>2</label>
    </ligand>
</feature>
<dbReference type="Pfam" id="PF02789">
    <property type="entry name" value="Peptidase_M17_N"/>
    <property type="match status" value="1"/>
</dbReference>
<dbReference type="PROSITE" id="PS00631">
    <property type="entry name" value="CYTOSOL_AP"/>
    <property type="match status" value="1"/>
</dbReference>
<feature type="binding site" evidence="8">
    <location>
        <position position="290"/>
    </location>
    <ligand>
        <name>Mn(2+)</name>
        <dbReference type="ChEBI" id="CHEBI:29035"/>
        <label>2</label>
    </ligand>
</feature>
<evidence type="ECO:0000256" key="3">
    <source>
        <dbReference type="ARBA" id="ARBA00009528"/>
    </source>
</evidence>
<dbReference type="EC" id="3.4.11.10" evidence="8"/>
<comment type="similarity">
    <text evidence="3 8">Belongs to the peptidase M17 family.</text>
</comment>
<dbReference type="Gene3D" id="3.40.220.10">
    <property type="entry name" value="Leucine Aminopeptidase, subunit E, domain 1"/>
    <property type="match status" value="1"/>
</dbReference>
<evidence type="ECO:0000256" key="1">
    <source>
        <dbReference type="ARBA" id="ARBA00000135"/>
    </source>
</evidence>
<name>A0ABP9U2W0_9MICO</name>
<comment type="function">
    <text evidence="7 8">Presumably involved in the processing and regular turnover of intracellular proteins. Catalyzes the removal of unsubstituted N-terminal amino acids from various peptides.</text>
</comment>
<dbReference type="PRINTS" id="PR00481">
    <property type="entry name" value="LAMNOPPTDASE"/>
</dbReference>
<keyword evidence="5 8" id="KW-0645">Protease</keyword>
<keyword evidence="8" id="KW-0963">Cytoplasm</keyword>
<feature type="domain" description="Cytosol aminopeptidase" evidence="9">
    <location>
        <begin position="370"/>
        <end position="377"/>
    </location>
</feature>
<dbReference type="PANTHER" id="PTHR11963">
    <property type="entry name" value="LEUCINE AMINOPEPTIDASE-RELATED"/>
    <property type="match status" value="1"/>
</dbReference>
<keyword evidence="6 8" id="KW-0378">Hydrolase</keyword>
<evidence type="ECO:0000259" key="9">
    <source>
        <dbReference type="PROSITE" id="PS00631"/>
    </source>
</evidence>
<dbReference type="InterPro" id="IPR008283">
    <property type="entry name" value="Peptidase_M17_N"/>
</dbReference>
<dbReference type="InterPro" id="IPR043472">
    <property type="entry name" value="Macro_dom-like"/>
</dbReference>
<dbReference type="Pfam" id="PF00883">
    <property type="entry name" value="Peptidase_M17"/>
    <property type="match status" value="1"/>
</dbReference>
<sequence length="522" mass="53144">MWETAASTSASELGLGSKATLNDEEREHMPGASTPSSYAATNPTKSGDSVLVLGVADGSVLGLDATKAVRAALDDAAKAIEFTGKAGATVRIPSPKGVSADSVLLVGLGSFDPSTDGDAVADREALRRAAGTALRALTGASSIAVALPVASAEDVEAVTVGAGLGAYRFLAYRTGDDDTVPGPVTVLGPKGKAYTKAHAEGVVIAEATNRARDLVNTPPLDLYPESFAQTVKDQAKSRKVKVTVLGEKELAAGGYGGLIGVGQGSTRGPRLVKVEYSPKGATRHLSFVGKGITFDSGGLSLKPAASMEDMKSDMAGAAAVVEAVFAIADLGLPVKATAWLPLAENMPGSSAQRPSDVLTMRSGKTVEVTNTDAEGRLVLADALTDADAENPDLLIDVATLTGAQIVALGNRTSGVMGAEAVRTQVAEQAKLAGEDIWPMPIPEEMLAGFDSTAADLKNSGPRPGGMLAAAAFLREFVGKDTAWAHIDIAGPSFNTGSAFGYTPVAATGAAVRTLVQLARDAD</sequence>
<feature type="binding site" evidence="8">
    <location>
        <position position="372"/>
    </location>
    <ligand>
        <name>Mn(2+)</name>
        <dbReference type="ChEBI" id="CHEBI:29035"/>
        <label>1</label>
    </ligand>
</feature>
<dbReference type="InterPro" id="IPR011356">
    <property type="entry name" value="Leucine_aapep/pepB"/>
</dbReference>
<dbReference type="CDD" id="cd00433">
    <property type="entry name" value="Peptidase_M17"/>
    <property type="match status" value="1"/>
</dbReference>
<proteinExistence type="inferred from homology"/>
<dbReference type="PANTHER" id="PTHR11963:SF23">
    <property type="entry name" value="CYTOSOL AMINOPEPTIDASE"/>
    <property type="match status" value="1"/>
</dbReference>
<feature type="binding site" evidence="8">
    <location>
        <position position="374"/>
    </location>
    <ligand>
        <name>Mn(2+)</name>
        <dbReference type="ChEBI" id="CHEBI:29035"/>
        <label>1</label>
    </ligand>
</feature>
<dbReference type="Gene3D" id="3.40.630.10">
    <property type="entry name" value="Zn peptidases"/>
    <property type="match status" value="1"/>
</dbReference>
<evidence type="ECO:0000256" key="5">
    <source>
        <dbReference type="ARBA" id="ARBA00022670"/>
    </source>
</evidence>
<dbReference type="EC" id="3.4.11.1" evidence="8"/>
<evidence type="ECO:0000256" key="7">
    <source>
        <dbReference type="ARBA" id="ARBA00049972"/>
    </source>
</evidence>
<evidence type="ECO:0000256" key="6">
    <source>
        <dbReference type="ARBA" id="ARBA00022801"/>
    </source>
</evidence>
<dbReference type="SUPFAM" id="SSF52949">
    <property type="entry name" value="Macro domain-like"/>
    <property type="match status" value="1"/>
</dbReference>
<feature type="binding site" evidence="8">
    <location>
        <position position="313"/>
    </location>
    <ligand>
        <name>Mn(2+)</name>
        <dbReference type="ChEBI" id="CHEBI:29035"/>
        <label>2</label>
    </ligand>
</feature>
<comment type="subcellular location">
    <subcellularLocation>
        <location evidence="8">Cytoplasm</location>
    </subcellularLocation>
</comment>
<feature type="binding site" evidence="8">
    <location>
        <position position="295"/>
    </location>
    <ligand>
        <name>Mn(2+)</name>
        <dbReference type="ChEBI" id="CHEBI:29035"/>
        <label>1</label>
    </ligand>
</feature>
<reference evidence="10 11" key="1">
    <citation type="submission" date="2024-02" db="EMBL/GenBank/DDBJ databases">
        <title>Characterization of antibiotic resistant novel bacterial strains and their environmental applications.</title>
        <authorList>
            <person name="Manzoor S."/>
            <person name="Abbas S."/>
            <person name="Arshad M."/>
            <person name="Li W.J."/>
            <person name="Ahmed I."/>
        </authorList>
    </citation>
    <scope>NUCLEOTIDE SEQUENCE [LARGE SCALE GENOMIC DNA]</scope>
    <source>
        <strain evidence="10 11">KACC 15558</strain>
    </source>
</reference>
<comment type="catalytic activity">
    <reaction evidence="2 8">
        <text>Release of an N-terminal amino acid, preferentially leucine, but not glutamic or aspartic acids.</text>
        <dbReference type="EC" id="3.4.11.10"/>
    </reaction>
</comment>
<evidence type="ECO:0000256" key="2">
    <source>
        <dbReference type="ARBA" id="ARBA00000967"/>
    </source>
</evidence>
<keyword evidence="8" id="KW-0479">Metal-binding</keyword>
<dbReference type="InterPro" id="IPR023042">
    <property type="entry name" value="Peptidase_M17_leu_NH2_pept"/>
</dbReference>
<dbReference type="EMBL" id="BAABNP010000003">
    <property type="protein sequence ID" value="GAA5339961.1"/>
    <property type="molecule type" value="Genomic_DNA"/>
</dbReference>
<comment type="caution">
    <text evidence="10">The sequence shown here is derived from an EMBL/GenBank/DDBJ whole genome shotgun (WGS) entry which is preliminary data.</text>
</comment>
<keyword evidence="11" id="KW-1185">Reference proteome</keyword>
<dbReference type="NCBIfam" id="NF002073">
    <property type="entry name" value="PRK00913.1-2"/>
    <property type="match status" value="1"/>
</dbReference>
<evidence type="ECO:0000256" key="4">
    <source>
        <dbReference type="ARBA" id="ARBA00022438"/>
    </source>
</evidence>
<dbReference type="SUPFAM" id="SSF53187">
    <property type="entry name" value="Zn-dependent exopeptidases"/>
    <property type="match status" value="1"/>
</dbReference>
<keyword evidence="8" id="KW-0464">Manganese</keyword>